<dbReference type="EMBL" id="LUUH01000119">
    <property type="protein sequence ID" value="OAH96127.1"/>
    <property type="molecule type" value="Genomic_DNA"/>
</dbReference>
<dbReference type="Proteomes" id="UP000077763">
    <property type="component" value="Unassembled WGS sequence"/>
</dbReference>
<reference evidence="1 2" key="1">
    <citation type="submission" date="2016-03" db="EMBL/GenBank/DDBJ databases">
        <authorList>
            <person name="Ploux O."/>
        </authorList>
    </citation>
    <scope>NUCLEOTIDE SEQUENCE [LARGE SCALE GENOMIC DNA]</scope>
    <source>
        <strain evidence="1 2">R-45371</strain>
    </source>
</reference>
<evidence type="ECO:0000313" key="2">
    <source>
        <dbReference type="Proteomes" id="UP000077763"/>
    </source>
</evidence>
<accession>A0A177LRJ2</accession>
<evidence type="ECO:0000313" key="1">
    <source>
        <dbReference type="EMBL" id="OAH96127.1"/>
    </source>
</evidence>
<sequence>MLNIIRDNDMYRMAWGKSILCSFLVVTILNSCTSNIYIRKDKLSANEHHYPHSVYLENTDSTYLSRLVIDSGVFSFSDDQHSEYYLKLLPDDDFYHCGGLGAAKLGSAIFFGLLPVIYDDEYKFFYEITYEGKATRFSYEVPLYSRYSIWEWLFKPFSSARDELIIENIKYLKPVLEVLKTER</sequence>
<name>A0A177LRJ2_METMH</name>
<dbReference type="AlphaFoldDB" id="A0A177LRJ2"/>
<protein>
    <submittedName>
        <fullName evidence="1">Uncharacterized protein</fullName>
    </submittedName>
</protein>
<organism evidence="1 2">
    <name type="scientific">Methylomonas methanica</name>
    <dbReference type="NCBI Taxonomy" id="421"/>
    <lineage>
        <taxon>Bacteria</taxon>
        <taxon>Pseudomonadati</taxon>
        <taxon>Pseudomonadota</taxon>
        <taxon>Gammaproteobacteria</taxon>
        <taxon>Methylococcales</taxon>
        <taxon>Methylococcaceae</taxon>
        <taxon>Methylomonas</taxon>
    </lineage>
</organism>
<proteinExistence type="predicted"/>
<gene>
    <name evidence="1" type="ORF">A1353_24310</name>
</gene>
<dbReference type="RefSeq" id="WP_064038936.1">
    <property type="nucleotide sequence ID" value="NZ_LUUH01000119.1"/>
</dbReference>
<comment type="caution">
    <text evidence="1">The sequence shown here is derived from an EMBL/GenBank/DDBJ whole genome shotgun (WGS) entry which is preliminary data.</text>
</comment>